<dbReference type="PANTHER" id="PTHR23232:SF142">
    <property type="entry name" value="GASTRULA ZINC FINGER PROTEIN XLCGF57.1-LIKE-RELATED"/>
    <property type="match status" value="1"/>
</dbReference>
<feature type="domain" description="KRAB" evidence="2">
    <location>
        <begin position="31"/>
        <end position="100"/>
    </location>
</feature>
<reference evidence="3" key="1">
    <citation type="submission" date="2025-08" db="UniProtKB">
        <authorList>
            <consortium name="Ensembl"/>
        </authorList>
    </citation>
    <scope>IDENTIFICATION</scope>
</reference>
<dbReference type="GO" id="GO:0006355">
    <property type="term" value="P:regulation of DNA-templated transcription"/>
    <property type="evidence" value="ECO:0007669"/>
    <property type="project" value="InterPro"/>
</dbReference>
<feature type="compositionally biased region" description="Basic residues" evidence="1">
    <location>
        <begin position="17"/>
        <end position="26"/>
    </location>
</feature>
<protein>
    <recommendedName>
        <fullName evidence="2">KRAB domain-containing protein</fullName>
    </recommendedName>
</protein>
<dbReference type="Proteomes" id="UP000694419">
    <property type="component" value="Unplaced"/>
</dbReference>
<dbReference type="PANTHER" id="PTHR23232">
    <property type="entry name" value="KRAB DOMAIN C2H2 ZINC FINGER"/>
    <property type="match status" value="1"/>
</dbReference>
<dbReference type="SUPFAM" id="SSF109640">
    <property type="entry name" value="KRAB domain (Kruppel-associated box)"/>
    <property type="match status" value="1"/>
</dbReference>
<dbReference type="PROSITE" id="PS50805">
    <property type="entry name" value="KRAB"/>
    <property type="match status" value="1"/>
</dbReference>
<evidence type="ECO:0000259" key="2">
    <source>
        <dbReference type="PROSITE" id="PS50805"/>
    </source>
</evidence>
<name>A0A8C3JHG0_9CHAR</name>
<dbReference type="AlphaFoldDB" id="A0A8C3JHG0"/>
<proteinExistence type="predicted"/>
<dbReference type="InterPro" id="IPR001909">
    <property type="entry name" value="KRAB"/>
</dbReference>
<dbReference type="Ensembl" id="ENSCPGT00000009790.1">
    <property type="protein sequence ID" value="ENSCPGP00000008918.1"/>
    <property type="gene ID" value="ENSCPGG00000006345.1"/>
</dbReference>
<feature type="region of interest" description="Disordered" evidence="1">
    <location>
        <begin position="1"/>
        <end position="27"/>
    </location>
</feature>
<evidence type="ECO:0000313" key="4">
    <source>
        <dbReference type="Proteomes" id="UP000694419"/>
    </source>
</evidence>
<organism evidence="3 4">
    <name type="scientific">Calidris pygmaea</name>
    <name type="common">Spoon-billed sandpiper</name>
    <dbReference type="NCBI Taxonomy" id="425635"/>
    <lineage>
        <taxon>Eukaryota</taxon>
        <taxon>Metazoa</taxon>
        <taxon>Chordata</taxon>
        <taxon>Craniata</taxon>
        <taxon>Vertebrata</taxon>
        <taxon>Euteleostomi</taxon>
        <taxon>Archelosauria</taxon>
        <taxon>Archosauria</taxon>
        <taxon>Dinosauria</taxon>
        <taxon>Saurischia</taxon>
        <taxon>Theropoda</taxon>
        <taxon>Coelurosauria</taxon>
        <taxon>Aves</taxon>
        <taxon>Neognathae</taxon>
        <taxon>Neoaves</taxon>
        <taxon>Charadriiformes</taxon>
        <taxon>Scolopacidae</taxon>
        <taxon>Calidris</taxon>
    </lineage>
</organism>
<dbReference type="SMART" id="SM00349">
    <property type="entry name" value="KRAB"/>
    <property type="match status" value="1"/>
</dbReference>
<dbReference type="CDD" id="cd07765">
    <property type="entry name" value="KRAB_A-box"/>
    <property type="match status" value="1"/>
</dbReference>
<evidence type="ECO:0000256" key="1">
    <source>
        <dbReference type="SAM" id="MobiDB-lite"/>
    </source>
</evidence>
<dbReference type="InterPro" id="IPR050169">
    <property type="entry name" value="Krueppel_C2H2_ZnF"/>
</dbReference>
<dbReference type="InterPro" id="IPR036051">
    <property type="entry name" value="KRAB_dom_sf"/>
</dbReference>
<accession>A0A8C3JHG0</accession>
<evidence type="ECO:0000313" key="3">
    <source>
        <dbReference type="Ensembl" id="ENSCPGP00000008918.1"/>
    </source>
</evidence>
<sequence length="100" mass="11666">MAARTGPAPGPRPRPGPGRRCRRRARPAPQLSFEDIAVRFSREELEILDEEQKELYRTVMEDNYETLVSLHGDYVSRLWVQLQKCCRVFPLTSVLLRNRL</sequence>
<dbReference type="Gene3D" id="6.10.140.140">
    <property type="match status" value="1"/>
</dbReference>
<reference evidence="3" key="2">
    <citation type="submission" date="2025-09" db="UniProtKB">
        <authorList>
            <consortium name="Ensembl"/>
        </authorList>
    </citation>
    <scope>IDENTIFICATION</scope>
</reference>
<dbReference type="Pfam" id="PF01352">
    <property type="entry name" value="KRAB"/>
    <property type="match status" value="1"/>
</dbReference>
<keyword evidence="4" id="KW-1185">Reference proteome</keyword>